<sequence>MSTNPIRPVTPMGPGSDPENPDLVDPGLDNPNVGVRPGDDSPLSQPVHEPEPDPDEDPNEQLPRD</sequence>
<name>A0ABN2FL34_9ACTN</name>
<dbReference type="RefSeq" id="WP_344114185.1">
    <property type="nucleotide sequence ID" value="NZ_BAAANE010000008.1"/>
</dbReference>
<evidence type="ECO:0000313" key="3">
    <source>
        <dbReference type="Proteomes" id="UP001501319"/>
    </source>
</evidence>
<evidence type="ECO:0000256" key="1">
    <source>
        <dbReference type="SAM" id="MobiDB-lite"/>
    </source>
</evidence>
<organism evidence="2 3">
    <name type="scientific">Kribbella alba</name>
    <dbReference type="NCBI Taxonomy" id="190197"/>
    <lineage>
        <taxon>Bacteria</taxon>
        <taxon>Bacillati</taxon>
        <taxon>Actinomycetota</taxon>
        <taxon>Actinomycetes</taxon>
        <taxon>Propionibacteriales</taxon>
        <taxon>Kribbellaceae</taxon>
        <taxon>Kribbella</taxon>
    </lineage>
</organism>
<dbReference type="EMBL" id="BAAANE010000008">
    <property type="protein sequence ID" value="GAA1650240.1"/>
    <property type="molecule type" value="Genomic_DNA"/>
</dbReference>
<reference evidence="2 3" key="1">
    <citation type="journal article" date="2019" name="Int. J. Syst. Evol. Microbiol.">
        <title>The Global Catalogue of Microorganisms (GCM) 10K type strain sequencing project: providing services to taxonomists for standard genome sequencing and annotation.</title>
        <authorList>
            <consortium name="The Broad Institute Genomics Platform"/>
            <consortium name="The Broad Institute Genome Sequencing Center for Infectious Disease"/>
            <person name="Wu L."/>
            <person name="Ma J."/>
        </authorList>
    </citation>
    <scope>NUCLEOTIDE SEQUENCE [LARGE SCALE GENOMIC DNA]</scope>
    <source>
        <strain evidence="2 3">JCM 14306</strain>
    </source>
</reference>
<dbReference type="Proteomes" id="UP001501319">
    <property type="component" value="Unassembled WGS sequence"/>
</dbReference>
<keyword evidence="3" id="KW-1185">Reference proteome</keyword>
<feature type="region of interest" description="Disordered" evidence="1">
    <location>
        <begin position="1"/>
        <end position="65"/>
    </location>
</feature>
<evidence type="ECO:0000313" key="2">
    <source>
        <dbReference type="EMBL" id="GAA1650240.1"/>
    </source>
</evidence>
<gene>
    <name evidence="2" type="ORF">GCM10009744_47230</name>
</gene>
<comment type="caution">
    <text evidence="2">The sequence shown here is derived from an EMBL/GenBank/DDBJ whole genome shotgun (WGS) entry which is preliminary data.</text>
</comment>
<proteinExistence type="predicted"/>
<protein>
    <submittedName>
        <fullName evidence="2">Uncharacterized protein</fullName>
    </submittedName>
</protein>
<accession>A0ABN2FL34</accession>